<feature type="non-terminal residue" evidence="3">
    <location>
        <position position="154"/>
    </location>
</feature>
<name>A0AAV5U2Y5_9BILA</name>
<keyword evidence="4" id="KW-1185">Reference proteome</keyword>
<dbReference type="GO" id="GO:0060294">
    <property type="term" value="P:cilium movement involved in cell motility"/>
    <property type="evidence" value="ECO:0007669"/>
    <property type="project" value="TreeGrafter"/>
</dbReference>
<dbReference type="Proteomes" id="UP001432027">
    <property type="component" value="Unassembled WGS sequence"/>
</dbReference>
<evidence type="ECO:0000313" key="4">
    <source>
        <dbReference type="Proteomes" id="UP001432027"/>
    </source>
</evidence>
<dbReference type="InterPro" id="IPR024743">
    <property type="entry name" value="Dynein_HC_stalk"/>
</dbReference>
<evidence type="ECO:0000259" key="2">
    <source>
        <dbReference type="Pfam" id="PF12777"/>
    </source>
</evidence>
<dbReference type="GO" id="GO:0060271">
    <property type="term" value="P:cilium assembly"/>
    <property type="evidence" value="ECO:0007669"/>
    <property type="project" value="TreeGrafter"/>
</dbReference>
<organism evidence="3 4">
    <name type="scientific">Pristionchus entomophagus</name>
    <dbReference type="NCBI Taxonomy" id="358040"/>
    <lineage>
        <taxon>Eukaryota</taxon>
        <taxon>Metazoa</taxon>
        <taxon>Ecdysozoa</taxon>
        <taxon>Nematoda</taxon>
        <taxon>Chromadorea</taxon>
        <taxon>Rhabditida</taxon>
        <taxon>Rhabditina</taxon>
        <taxon>Diplogasteromorpha</taxon>
        <taxon>Diplogasteroidea</taxon>
        <taxon>Neodiplogasteridae</taxon>
        <taxon>Pristionchus</taxon>
    </lineage>
</organism>
<dbReference type="PANTHER" id="PTHR10676:SF352">
    <property type="entry name" value="CYTOPLASMIC DYNEIN 2 HEAVY CHAIN 1"/>
    <property type="match status" value="1"/>
</dbReference>
<dbReference type="PANTHER" id="PTHR10676">
    <property type="entry name" value="DYNEIN HEAVY CHAIN FAMILY PROTEIN"/>
    <property type="match status" value="1"/>
</dbReference>
<proteinExistence type="predicted"/>
<feature type="coiled-coil region" evidence="1">
    <location>
        <begin position="23"/>
        <end position="113"/>
    </location>
</feature>
<gene>
    <name evidence="3" type="ORF">PENTCL1PPCAC_23378</name>
</gene>
<dbReference type="EMBL" id="BTSX01000005">
    <property type="protein sequence ID" value="GMT01204.1"/>
    <property type="molecule type" value="Genomic_DNA"/>
</dbReference>
<accession>A0AAV5U2Y5</accession>
<dbReference type="Pfam" id="PF12777">
    <property type="entry name" value="MT"/>
    <property type="match status" value="1"/>
</dbReference>
<dbReference type="GO" id="GO:0008569">
    <property type="term" value="F:minus-end-directed microtubule motor activity"/>
    <property type="evidence" value="ECO:0007669"/>
    <property type="project" value="TreeGrafter"/>
</dbReference>
<dbReference type="GO" id="GO:0045505">
    <property type="term" value="F:dynein intermediate chain binding"/>
    <property type="evidence" value="ECO:0007669"/>
    <property type="project" value="InterPro"/>
</dbReference>
<dbReference type="AlphaFoldDB" id="A0AAV5U2Y5"/>
<dbReference type="GO" id="GO:0005930">
    <property type="term" value="C:axoneme"/>
    <property type="evidence" value="ECO:0007669"/>
    <property type="project" value="TreeGrafter"/>
</dbReference>
<evidence type="ECO:0000256" key="1">
    <source>
        <dbReference type="SAM" id="Coils"/>
    </source>
</evidence>
<dbReference type="GO" id="GO:0051959">
    <property type="term" value="F:dynein light intermediate chain binding"/>
    <property type="evidence" value="ECO:0007669"/>
    <property type="project" value="InterPro"/>
</dbReference>
<feature type="non-terminal residue" evidence="3">
    <location>
        <position position="1"/>
    </location>
</feature>
<protein>
    <recommendedName>
        <fullName evidence="2">Dynein heavy chain coiled coil stalk domain-containing protein</fullName>
    </recommendedName>
</protein>
<feature type="domain" description="Dynein heavy chain coiled coil stalk" evidence="2">
    <location>
        <begin position="2"/>
        <end position="147"/>
    </location>
</feature>
<dbReference type="GO" id="GO:0005868">
    <property type="term" value="C:cytoplasmic dynein complex"/>
    <property type="evidence" value="ECO:0007669"/>
    <property type="project" value="TreeGrafter"/>
</dbReference>
<dbReference type="GO" id="GO:0035721">
    <property type="term" value="P:intraciliary retrograde transport"/>
    <property type="evidence" value="ECO:0007669"/>
    <property type="project" value="TreeGrafter"/>
</dbReference>
<comment type="caution">
    <text evidence="3">The sequence shown here is derived from an EMBL/GenBank/DDBJ whole genome shotgun (WGS) entry which is preliminary data.</text>
</comment>
<dbReference type="GO" id="GO:0097729">
    <property type="term" value="C:9+2 motile cilium"/>
    <property type="evidence" value="ECO:0007669"/>
    <property type="project" value="TreeGrafter"/>
</dbReference>
<reference evidence="3" key="1">
    <citation type="submission" date="2023-10" db="EMBL/GenBank/DDBJ databases">
        <title>Genome assembly of Pristionchus species.</title>
        <authorList>
            <person name="Yoshida K."/>
            <person name="Sommer R.J."/>
        </authorList>
    </citation>
    <scope>NUCLEOTIDE SEQUENCE</scope>
    <source>
        <strain evidence="3">RS0144</strain>
    </source>
</reference>
<keyword evidence="1" id="KW-0175">Coiled coil</keyword>
<sequence length="154" mass="17351">AAAAPLAAWVMANLQYSTILEKIAPLEKVRTDLQKNLQKAEKQMEKISQGLVTVDQQVAELKRNFEVLMKEATTIKVDLEKEQDVIKVAGTLVDRLGGEFERWNQQIVVLEKELNQLGRFALLSAAFVTFLGNTSERVRQSSMDTWRSLCGVDE</sequence>
<dbReference type="InterPro" id="IPR026983">
    <property type="entry name" value="DHC"/>
</dbReference>
<dbReference type="Gene3D" id="1.20.920.20">
    <property type="match status" value="1"/>
</dbReference>
<evidence type="ECO:0000313" key="3">
    <source>
        <dbReference type="EMBL" id="GMT01204.1"/>
    </source>
</evidence>